<gene>
    <name evidence="1" type="ORF">ACFP85_12755</name>
</gene>
<dbReference type="RefSeq" id="WP_131258643.1">
    <property type="nucleotide sequence ID" value="NZ_JBHSUS010000001.1"/>
</dbReference>
<organism evidence="1 2">
    <name type="scientific">Pseudobowmanella zhangzhouensis</name>
    <dbReference type="NCBI Taxonomy" id="1537679"/>
    <lineage>
        <taxon>Bacteria</taxon>
        <taxon>Pseudomonadati</taxon>
        <taxon>Pseudomonadota</taxon>
        <taxon>Gammaproteobacteria</taxon>
        <taxon>Alteromonadales</taxon>
        <taxon>Alteromonadaceae</taxon>
    </lineage>
</organism>
<keyword evidence="2" id="KW-1185">Reference proteome</keyword>
<evidence type="ECO:0000313" key="2">
    <source>
        <dbReference type="Proteomes" id="UP001596364"/>
    </source>
</evidence>
<evidence type="ECO:0008006" key="3">
    <source>
        <dbReference type="Google" id="ProtNLM"/>
    </source>
</evidence>
<dbReference type="EMBL" id="JBHSUS010000001">
    <property type="protein sequence ID" value="MFC6441016.1"/>
    <property type="molecule type" value="Genomic_DNA"/>
</dbReference>
<sequence>MNNKLTDLIYGRYAANDESFRPHHGASQGGEPCLRKQWYSFRHVSKVVFDGRMLRLFARGHREEQFFVDDLRSIGLDVQNVDRAGNQFRLVCPDNKHIGGSCDGYFRAGFDIDVIPRGTIGLCEFKTFNAKSFKKLVDAQSVADVKPLHYAQMQLYMGWSKLGWCIYLAVCKDNDELYCEIVRFNQSDFMYHENNMIRVVAANEPPERITENKSDFSCRYCDRSDVCWEEQFTLNISCRTCVYAMAANDGSWRCQHEAGDPIIGDLGHETTKGCDNHLIIPALLAKVATPIGSDVETNSITYETRQGNHFANARAGGFTSWELAKIISVNPSLLDAGSLVAIKAAFDAEIKDVQGAA</sequence>
<dbReference type="InterPro" id="IPR011604">
    <property type="entry name" value="PDDEXK-like_dom_sf"/>
</dbReference>
<accession>A0ABW1XLF9</accession>
<comment type="caution">
    <text evidence="1">The sequence shown here is derived from an EMBL/GenBank/DDBJ whole genome shotgun (WGS) entry which is preliminary data.</text>
</comment>
<proteinExistence type="predicted"/>
<protein>
    <recommendedName>
        <fullName evidence="3">YqaJ viral recombinase domain-containing protein</fullName>
    </recommendedName>
</protein>
<dbReference type="SUPFAM" id="SSF52980">
    <property type="entry name" value="Restriction endonuclease-like"/>
    <property type="match status" value="1"/>
</dbReference>
<dbReference type="InterPro" id="IPR011335">
    <property type="entry name" value="Restrct_endonuc-II-like"/>
</dbReference>
<evidence type="ECO:0000313" key="1">
    <source>
        <dbReference type="EMBL" id="MFC6441016.1"/>
    </source>
</evidence>
<dbReference type="Proteomes" id="UP001596364">
    <property type="component" value="Unassembled WGS sequence"/>
</dbReference>
<name>A0ABW1XLF9_9ALTE</name>
<dbReference type="Gene3D" id="3.90.320.10">
    <property type="match status" value="1"/>
</dbReference>
<reference evidence="2" key="1">
    <citation type="journal article" date="2019" name="Int. J. Syst. Evol. Microbiol.">
        <title>The Global Catalogue of Microorganisms (GCM) 10K type strain sequencing project: providing services to taxonomists for standard genome sequencing and annotation.</title>
        <authorList>
            <consortium name="The Broad Institute Genomics Platform"/>
            <consortium name="The Broad Institute Genome Sequencing Center for Infectious Disease"/>
            <person name="Wu L."/>
            <person name="Ma J."/>
        </authorList>
    </citation>
    <scope>NUCLEOTIDE SEQUENCE [LARGE SCALE GENOMIC DNA]</scope>
    <source>
        <strain evidence="2">CGMCC 1.16031</strain>
    </source>
</reference>